<dbReference type="AlphaFoldDB" id="A0A8X7N2B5"/>
<reference evidence="4" key="1">
    <citation type="submission" date="2016-04" db="EMBL/GenBank/DDBJ databases">
        <authorList>
            <person name="Nguyen H.D."/>
            <person name="Samba Siva P."/>
            <person name="Cullis J."/>
            <person name="Levesque C.A."/>
            <person name="Hambleton S."/>
        </authorList>
    </citation>
    <scope>NUCLEOTIDE SEQUENCE</scope>
    <source>
        <strain evidence="4">DAOMC 236422</strain>
    </source>
</reference>
<dbReference type="InterPro" id="IPR011051">
    <property type="entry name" value="RmlC_Cupin_sf"/>
</dbReference>
<comment type="caution">
    <text evidence="4">The sequence shown here is derived from an EMBL/GenBank/DDBJ whole genome shotgun (WGS) entry which is preliminary data.</text>
</comment>
<proteinExistence type="predicted"/>
<dbReference type="Pfam" id="PF00190">
    <property type="entry name" value="Cupin_1"/>
    <property type="match status" value="1"/>
</dbReference>
<feature type="region of interest" description="Disordered" evidence="1">
    <location>
        <begin position="77"/>
        <end position="99"/>
    </location>
</feature>
<evidence type="ECO:0000313" key="4">
    <source>
        <dbReference type="EMBL" id="KAE8263488.1"/>
    </source>
</evidence>
<feature type="signal peptide" evidence="2">
    <location>
        <begin position="1"/>
        <end position="18"/>
    </location>
</feature>
<dbReference type="EMBL" id="LWDG02000644">
    <property type="protein sequence ID" value="KAE8263488.1"/>
    <property type="molecule type" value="Genomic_DNA"/>
</dbReference>
<dbReference type="InterPro" id="IPR014710">
    <property type="entry name" value="RmlC-like_jellyroll"/>
</dbReference>
<feature type="chain" id="PRO_5036479723" description="Cupin type-1 domain-containing protein" evidence="2">
    <location>
        <begin position="19"/>
        <end position="209"/>
    </location>
</feature>
<keyword evidence="5" id="KW-1185">Reference proteome</keyword>
<feature type="non-terminal residue" evidence="4">
    <location>
        <position position="209"/>
    </location>
</feature>
<dbReference type="InterPro" id="IPR006045">
    <property type="entry name" value="Cupin_1"/>
</dbReference>
<evidence type="ECO:0000259" key="3">
    <source>
        <dbReference type="Pfam" id="PF00190"/>
    </source>
</evidence>
<reference evidence="4" key="2">
    <citation type="journal article" date="2019" name="IMA Fungus">
        <title>Genome sequencing and comparison of five Tilletia species to identify candidate genes for the detection of regulated species infecting wheat.</title>
        <authorList>
            <person name="Nguyen H.D.T."/>
            <person name="Sultana T."/>
            <person name="Kesanakurti P."/>
            <person name="Hambleton S."/>
        </authorList>
    </citation>
    <scope>NUCLEOTIDE SEQUENCE</scope>
    <source>
        <strain evidence="4">DAOMC 236422</strain>
    </source>
</reference>
<name>A0A8X7N2B5_9BASI</name>
<dbReference type="Gene3D" id="2.60.120.10">
    <property type="entry name" value="Jelly Rolls"/>
    <property type="match status" value="1"/>
</dbReference>
<evidence type="ECO:0000256" key="1">
    <source>
        <dbReference type="SAM" id="MobiDB-lite"/>
    </source>
</evidence>
<dbReference type="SUPFAM" id="SSF51182">
    <property type="entry name" value="RmlC-like cupins"/>
    <property type="match status" value="1"/>
</dbReference>
<feature type="domain" description="Cupin type-1" evidence="3">
    <location>
        <begin position="141"/>
        <end position="193"/>
    </location>
</feature>
<keyword evidence="2" id="KW-0732">Signal</keyword>
<gene>
    <name evidence="4" type="ORF">A4X09_0g7217</name>
</gene>
<sequence length="209" mass="23029">MRAVGFILAALLLASASARIISADKAPYVRSLTKRSNFDEEIVNLGFESAIHKRVAKHIRPDYTNAWQRRKRAAADDGSITNFGSKDPQPQRGDKGASFLHGSNVAIDKQNIDYLSPPPTDAGVVPNLKWSFSLSKTKLLKGGWVREQVVTDLPVSKDIAAAEQRLAPYAYRELHWHRVSEWAFVINGTVRITGNDEDGGNYVADVQAG</sequence>
<dbReference type="Proteomes" id="UP000078113">
    <property type="component" value="Unassembled WGS sequence"/>
</dbReference>
<accession>A0A8X7N2B5</accession>
<protein>
    <recommendedName>
        <fullName evidence="3">Cupin type-1 domain-containing protein</fullName>
    </recommendedName>
</protein>
<evidence type="ECO:0000256" key="2">
    <source>
        <dbReference type="SAM" id="SignalP"/>
    </source>
</evidence>
<evidence type="ECO:0000313" key="5">
    <source>
        <dbReference type="Proteomes" id="UP000078113"/>
    </source>
</evidence>
<organism evidence="4 5">
    <name type="scientific">Tilletia walkeri</name>
    <dbReference type="NCBI Taxonomy" id="117179"/>
    <lineage>
        <taxon>Eukaryota</taxon>
        <taxon>Fungi</taxon>
        <taxon>Dikarya</taxon>
        <taxon>Basidiomycota</taxon>
        <taxon>Ustilaginomycotina</taxon>
        <taxon>Exobasidiomycetes</taxon>
        <taxon>Tilletiales</taxon>
        <taxon>Tilletiaceae</taxon>
        <taxon>Tilletia</taxon>
    </lineage>
</organism>